<comment type="caution">
    <text evidence="1">The sequence shown here is derived from an EMBL/GenBank/DDBJ whole genome shotgun (WGS) entry which is preliminary data.</text>
</comment>
<proteinExistence type="predicted"/>
<name>A0A0G1GQ06_9BACT</name>
<sequence>MKKEFDLTKELGRRNWLDNASGEAYLLGSLANEPELAMQGTVLAGLIREIPYDSEEFAWVIAAGKDLIKKIDEAKRRSSAVVFIDEVAVYEEGNRRTTLDWEYDLIFVEGGYQIKMVMPEYYGKKPSDDRVEKICELARASYGRFDTFRRSEKSQMMETQKMDSIEVWDGVKQVYRQLDFNHECGYKRGQLRIFYFDDYSQVMNVWQQVRAISGRKTSG</sequence>
<evidence type="ECO:0000313" key="1">
    <source>
        <dbReference type="EMBL" id="KKT36428.1"/>
    </source>
</evidence>
<dbReference type="Proteomes" id="UP000034069">
    <property type="component" value="Unassembled WGS sequence"/>
</dbReference>
<accession>A0A0G1GQ06</accession>
<dbReference type="EMBL" id="LCHN01000001">
    <property type="protein sequence ID" value="KKT36428.1"/>
    <property type="molecule type" value="Genomic_DNA"/>
</dbReference>
<reference evidence="1 2" key="1">
    <citation type="journal article" date="2015" name="Nature">
        <title>rRNA introns, odd ribosomes, and small enigmatic genomes across a large radiation of phyla.</title>
        <authorList>
            <person name="Brown C.T."/>
            <person name="Hug L.A."/>
            <person name="Thomas B.C."/>
            <person name="Sharon I."/>
            <person name="Castelle C.J."/>
            <person name="Singh A."/>
            <person name="Wilkins M.J."/>
            <person name="Williams K.H."/>
            <person name="Banfield J.F."/>
        </authorList>
    </citation>
    <scope>NUCLEOTIDE SEQUENCE [LARGE SCALE GENOMIC DNA]</scope>
</reference>
<evidence type="ECO:0000313" key="2">
    <source>
        <dbReference type="Proteomes" id="UP000034069"/>
    </source>
</evidence>
<organism evidence="1 2">
    <name type="scientific">Candidatus Collierbacteria bacterium GW2011_GWA1_44_12</name>
    <dbReference type="NCBI Taxonomy" id="1618376"/>
    <lineage>
        <taxon>Bacteria</taxon>
        <taxon>Candidatus Collieribacteriota</taxon>
    </lineage>
</organism>
<protein>
    <submittedName>
        <fullName evidence="1">Uncharacterized protein</fullName>
    </submittedName>
</protein>
<gene>
    <name evidence="1" type="ORF">UW23_C0001G0038</name>
</gene>
<dbReference type="AlphaFoldDB" id="A0A0G1GQ06"/>